<gene>
    <name evidence="2" type="ORF">SAMN05216548_108149</name>
</gene>
<name>A0A1H9JJ57_9HYPH</name>
<keyword evidence="1" id="KW-1133">Transmembrane helix</keyword>
<proteinExistence type="predicted"/>
<keyword evidence="1" id="KW-0812">Transmembrane</keyword>
<sequence>MTAEWAGPAVTAAIISSLIAIIGWLVSYRMTRRLETVRRDEKVRDFQIALLAEIRSERHHLATLDLAGDLEHVRAQYAAAEQHGRAYAPMVPRIAGPLVFPNVVKEIHILPERTIDPVVLYFRQVQLVERFIEDLRGERFRSLESARQIAMYADYIELMRYWRVMAEQACEALEASLGASRPVSSSASVR</sequence>
<accession>A0A1H9JJ57</accession>
<evidence type="ECO:0000256" key="1">
    <source>
        <dbReference type="SAM" id="Phobius"/>
    </source>
</evidence>
<dbReference type="STRING" id="1855383.SAMN05216548_108149"/>
<evidence type="ECO:0000313" key="3">
    <source>
        <dbReference type="Proteomes" id="UP000199647"/>
    </source>
</evidence>
<organism evidence="2 3">
    <name type="scientific">Faunimonas pinastri</name>
    <dbReference type="NCBI Taxonomy" id="1855383"/>
    <lineage>
        <taxon>Bacteria</taxon>
        <taxon>Pseudomonadati</taxon>
        <taxon>Pseudomonadota</taxon>
        <taxon>Alphaproteobacteria</taxon>
        <taxon>Hyphomicrobiales</taxon>
        <taxon>Afifellaceae</taxon>
        <taxon>Faunimonas</taxon>
    </lineage>
</organism>
<protein>
    <submittedName>
        <fullName evidence="2">Uncharacterized protein</fullName>
    </submittedName>
</protein>
<evidence type="ECO:0000313" key="2">
    <source>
        <dbReference type="EMBL" id="SEQ86944.1"/>
    </source>
</evidence>
<dbReference type="Proteomes" id="UP000199647">
    <property type="component" value="Unassembled WGS sequence"/>
</dbReference>
<dbReference type="OrthoDB" id="8446308at2"/>
<dbReference type="EMBL" id="FOFG01000008">
    <property type="protein sequence ID" value="SEQ86944.1"/>
    <property type="molecule type" value="Genomic_DNA"/>
</dbReference>
<keyword evidence="1" id="KW-0472">Membrane</keyword>
<feature type="transmembrane region" description="Helical" evidence="1">
    <location>
        <begin position="6"/>
        <end position="26"/>
    </location>
</feature>
<dbReference type="AlphaFoldDB" id="A0A1H9JJ57"/>
<keyword evidence="3" id="KW-1185">Reference proteome</keyword>
<dbReference type="RefSeq" id="WP_092496911.1">
    <property type="nucleotide sequence ID" value="NZ_FOFG01000008.1"/>
</dbReference>
<reference evidence="2 3" key="1">
    <citation type="submission" date="2016-10" db="EMBL/GenBank/DDBJ databases">
        <authorList>
            <person name="de Groot N.N."/>
        </authorList>
    </citation>
    <scope>NUCLEOTIDE SEQUENCE [LARGE SCALE GENOMIC DNA]</scope>
    <source>
        <strain evidence="2 3">A52C2</strain>
    </source>
</reference>